<evidence type="ECO:0000313" key="1">
    <source>
        <dbReference type="EMBL" id="TSJ97616.1"/>
    </source>
</evidence>
<protein>
    <submittedName>
        <fullName evidence="1">Helix-turn-helix domain-containing protein</fullName>
    </submittedName>
</protein>
<reference evidence="1 2" key="1">
    <citation type="submission" date="2019-07" db="EMBL/GenBank/DDBJ databases">
        <title>Gilliamella genomes.</title>
        <authorList>
            <person name="Zheng H."/>
        </authorList>
    </citation>
    <scope>NUCLEOTIDE SEQUENCE [LARGE SCALE GENOMIC DNA]</scope>
    <source>
        <strain evidence="1 2">W8127</strain>
    </source>
</reference>
<accession>A0A556S902</accession>
<dbReference type="RefSeq" id="WP_144092687.1">
    <property type="nucleotide sequence ID" value="NZ_VMHM01000015.1"/>
</dbReference>
<gene>
    <name evidence="1" type="ORF">FPQ15_10940</name>
</gene>
<dbReference type="EMBL" id="VMHM01000015">
    <property type="protein sequence ID" value="TSJ97616.1"/>
    <property type="molecule type" value="Genomic_DNA"/>
</dbReference>
<evidence type="ECO:0000313" key="2">
    <source>
        <dbReference type="Proteomes" id="UP000319483"/>
    </source>
</evidence>
<dbReference type="AlphaFoldDB" id="A0A556S902"/>
<organism evidence="1 2">
    <name type="scientific">Gilliamella apicola</name>
    <dbReference type="NCBI Taxonomy" id="1196095"/>
    <lineage>
        <taxon>Bacteria</taxon>
        <taxon>Pseudomonadati</taxon>
        <taxon>Pseudomonadota</taxon>
        <taxon>Gammaproteobacteria</taxon>
        <taxon>Orbales</taxon>
        <taxon>Orbaceae</taxon>
        <taxon>Gilliamella</taxon>
    </lineage>
</organism>
<dbReference type="Proteomes" id="UP000319483">
    <property type="component" value="Unassembled WGS sequence"/>
</dbReference>
<proteinExistence type="predicted"/>
<name>A0A556S902_9GAMM</name>
<comment type="caution">
    <text evidence="1">The sequence shown here is derived from an EMBL/GenBank/DDBJ whole genome shotgun (WGS) entry which is preliminary data.</text>
</comment>
<sequence length="84" mass="8933">MTVQIAIAIPAPFVTAQQFADLAKMPVATVKNKIRRGELPIRKKISNAGSASRETPLINMVALTLEGAASYKGNLVVNIEGAEQ</sequence>